<comment type="caution">
    <text evidence="2">The sequence shown here is derived from an EMBL/GenBank/DDBJ whole genome shotgun (WGS) entry which is preliminary data.</text>
</comment>
<evidence type="ECO:0000313" key="2">
    <source>
        <dbReference type="EMBL" id="CAD7006336.1"/>
    </source>
</evidence>
<feature type="signal peptide" evidence="1">
    <location>
        <begin position="1"/>
        <end position="16"/>
    </location>
</feature>
<sequence length="61" mass="7197">FLVLLSQLWIVGLGRQDKFCQFLQFNNNERGIDNAFKSRHHSIEQPTTTINIIRSPYLKIH</sequence>
<organism evidence="2 3">
    <name type="scientific">Ceratitis capitata</name>
    <name type="common">Mediterranean fruit fly</name>
    <name type="synonym">Tephritis capitata</name>
    <dbReference type="NCBI Taxonomy" id="7213"/>
    <lineage>
        <taxon>Eukaryota</taxon>
        <taxon>Metazoa</taxon>
        <taxon>Ecdysozoa</taxon>
        <taxon>Arthropoda</taxon>
        <taxon>Hexapoda</taxon>
        <taxon>Insecta</taxon>
        <taxon>Pterygota</taxon>
        <taxon>Neoptera</taxon>
        <taxon>Endopterygota</taxon>
        <taxon>Diptera</taxon>
        <taxon>Brachycera</taxon>
        <taxon>Muscomorpha</taxon>
        <taxon>Tephritoidea</taxon>
        <taxon>Tephritidae</taxon>
        <taxon>Ceratitis</taxon>
        <taxon>Ceratitis</taxon>
    </lineage>
</organism>
<feature type="non-terminal residue" evidence="2">
    <location>
        <position position="1"/>
    </location>
</feature>
<accession>A0A811V969</accession>
<name>A0A811V969_CERCA</name>
<dbReference type="AlphaFoldDB" id="A0A811V969"/>
<reference evidence="2" key="1">
    <citation type="submission" date="2020-11" db="EMBL/GenBank/DDBJ databases">
        <authorList>
            <person name="Whitehead M."/>
        </authorList>
    </citation>
    <scope>NUCLEOTIDE SEQUENCE</scope>
    <source>
        <strain evidence="2">EGII</strain>
    </source>
</reference>
<keyword evidence="1" id="KW-0732">Signal</keyword>
<proteinExistence type="predicted"/>
<feature type="chain" id="PRO_5032292577" evidence="1">
    <location>
        <begin position="17"/>
        <end position="61"/>
    </location>
</feature>
<evidence type="ECO:0000313" key="3">
    <source>
        <dbReference type="Proteomes" id="UP000606786"/>
    </source>
</evidence>
<keyword evidence="3" id="KW-1185">Reference proteome</keyword>
<dbReference type="EMBL" id="CAJHJT010000034">
    <property type="protein sequence ID" value="CAD7006336.1"/>
    <property type="molecule type" value="Genomic_DNA"/>
</dbReference>
<evidence type="ECO:0000256" key="1">
    <source>
        <dbReference type="SAM" id="SignalP"/>
    </source>
</evidence>
<gene>
    <name evidence="2" type="ORF">CCAP1982_LOCUS14658</name>
</gene>
<protein>
    <submittedName>
        <fullName evidence="2">(Mediterranean fruit fly) hypothetical protein</fullName>
    </submittedName>
</protein>
<dbReference type="Proteomes" id="UP000606786">
    <property type="component" value="Unassembled WGS sequence"/>
</dbReference>